<dbReference type="PANTHER" id="PTHR43555:SF1">
    <property type="entry name" value="PHOSPHORIBOSYLFORMYLGLYCINAMIDINE SYNTHASE SUBUNIT PURL"/>
    <property type="match status" value="1"/>
</dbReference>
<evidence type="ECO:0000259" key="5">
    <source>
        <dbReference type="Pfam" id="PF18072"/>
    </source>
</evidence>
<keyword evidence="2" id="KW-0547">Nucleotide-binding</keyword>
<dbReference type="SUPFAM" id="SSF55326">
    <property type="entry name" value="PurM N-terminal domain-like"/>
    <property type="match status" value="1"/>
</dbReference>
<reference evidence="6" key="1">
    <citation type="journal article" date="2014" name="Front. Microbiol.">
        <title>High frequency of phylogenetically diverse reductive dehalogenase-homologous genes in deep subseafloor sedimentary metagenomes.</title>
        <authorList>
            <person name="Kawai M."/>
            <person name="Futagami T."/>
            <person name="Toyoda A."/>
            <person name="Takaki Y."/>
            <person name="Nishi S."/>
            <person name="Hori S."/>
            <person name="Arai W."/>
            <person name="Tsubouchi T."/>
            <person name="Morono Y."/>
            <person name="Uchiyama I."/>
            <person name="Ito T."/>
            <person name="Fujiyama A."/>
            <person name="Inagaki F."/>
            <person name="Takami H."/>
        </authorList>
    </citation>
    <scope>NUCLEOTIDE SEQUENCE</scope>
    <source>
        <strain evidence="6">Expedition CK06-06</strain>
    </source>
</reference>
<sequence length="285" mass="30906">MTQRFYIEGPHKFRLVTINILAANDDELQQISQDMGLALNCDEMKEIKAYFSRRNRNPTDVELQTFGQTWSEHCYHKIFKGSIVAPDGSLIVDGLLKSYIVEATKTLNPPWCFSVFEDNAGIVEFDKGFGVAIKVETHNHPSAVEPFGGAATGTGGVIRDVLGVWAEPIACTDVLCFGPLDYAFEKLPEGVKHPQYIFRGVIAGIGFYGNNMGIPTVNGAIFFEEGYVGNPLVYCGCIGLLPLAKYVKNTTPGDAVVLVGGKTGSDGIHGVTFASLELTEEAEAS</sequence>
<organism evidence="6">
    <name type="scientific">marine sediment metagenome</name>
    <dbReference type="NCBI Taxonomy" id="412755"/>
    <lineage>
        <taxon>unclassified sequences</taxon>
        <taxon>metagenomes</taxon>
        <taxon>ecological metagenomes</taxon>
    </lineage>
</organism>
<dbReference type="InterPro" id="IPR010074">
    <property type="entry name" value="PRibForGlyAmidine_synth_PurL"/>
</dbReference>
<feature type="non-terminal residue" evidence="6">
    <location>
        <position position="285"/>
    </location>
</feature>
<keyword evidence="3" id="KW-0067">ATP-binding</keyword>
<evidence type="ECO:0000256" key="3">
    <source>
        <dbReference type="ARBA" id="ARBA00022840"/>
    </source>
</evidence>
<dbReference type="InterPro" id="IPR036676">
    <property type="entry name" value="PurM-like_C_sf"/>
</dbReference>
<feature type="domain" description="Phosphoribosylformylglycinamidine synthase linker" evidence="5">
    <location>
        <begin position="28"/>
        <end position="77"/>
    </location>
</feature>
<dbReference type="Gene3D" id="3.30.1330.10">
    <property type="entry name" value="PurM-like, N-terminal domain"/>
    <property type="match status" value="1"/>
</dbReference>
<dbReference type="AlphaFoldDB" id="X1BK72"/>
<comment type="caution">
    <text evidence="6">The sequence shown here is derived from an EMBL/GenBank/DDBJ whole genome shotgun (WGS) entry which is preliminary data.</text>
</comment>
<dbReference type="Gene3D" id="1.10.8.750">
    <property type="entry name" value="Phosphoribosylformylglycinamidine synthase, linker domain"/>
    <property type="match status" value="1"/>
</dbReference>
<dbReference type="EMBL" id="BART01022434">
    <property type="protein sequence ID" value="GAG96319.1"/>
    <property type="molecule type" value="Genomic_DNA"/>
</dbReference>
<dbReference type="InterPro" id="IPR041609">
    <property type="entry name" value="PurL_linker"/>
</dbReference>
<evidence type="ECO:0000256" key="2">
    <source>
        <dbReference type="ARBA" id="ARBA00022741"/>
    </source>
</evidence>
<dbReference type="PANTHER" id="PTHR43555">
    <property type="entry name" value="PHOSPHORIBOSYLFORMYLGLYCINAMIDINE SYNTHASE SUBUNIT PURL"/>
    <property type="match status" value="1"/>
</dbReference>
<gene>
    <name evidence="6" type="ORF">S01H4_41066</name>
</gene>
<dbReference type="GO" id="GO:0006189">
    <property type="term" value="P:'de novo' IMP biosynthetic process"/>
    <property type="evidence" value="ECO:0007669"/>
    <property type="project" value="InterPro"/>
</dbReference>
<evidence type="ECO:0008006" key="7">
    <source>
        <dbReference type="Google" id="ProtNLM"/>
    </source>
</evidence>
<dbReference type="Pfam" id="PF00586">
    <property type="entry name" value="AIRS"/>
    <property type="match status" value="1"/>
</dbReference>
<protein>
    <recommendedName>
        <fullName evidence="7">Phosphoribosylformylglycinamidine synthase</fullName>
    </recommendedName>
</protein>
<proteinExistence type="predicted"/>
<name>X1BK72_9ZZZZ</name>
<dbReference type="Pfam" id="PF18072">
    <property type="entry name" value="FGAR-AT_linker"/>
    <property type="match status" value="1"/>
</dbReference>
<dbReference type="Gene3D" id="3.90.650.10">
    <property type="entry name" value="PurM-like C-terminal domain"/>
    <property type="match status" value="1"/>
</dbReference>
<dbReference type="GO" id="GO:0005524">
    <property type="term" value="F:ATP binding"/>
    <property type="evidence" value="ECO:0007669"/>
    <property type="project" value="UniProtKB-KW"/>
</dbReference>
<keyword evidence="1" id="KW-0436">Ligase</keyword>
<dbReference type="GO" id="GO:0004642">
    <property type="term" value="F:phosphoribosylformylglycinamidine synthase activity"/>
    <property type="evidence" value="ECO:0007669"/>
    <property type="project" value="InterPro"/>
</dbReference>
<dbReference type="InterPro" id="IPR016188">
    <property type="entry name" value="PurM-like_N"/>
</dbReference>
<evidence type="ECO:0000313" key="6">
    <source>
        <dbReference type="EMBL" id="GAG96319.1"/>
    </source>
</evidence>
<accession>X1BK72</accession>
<feature type="domain" description="PurM-like N-terminal" evidence="4">
    <location>
        <begin position="118"/>
        <end position="240"/>
    </location>
</feature>
<evidence type="ECO:0000256" key="1">
    <source>
        <dbReference type="ARBA" id="ARBA00022598"/>
    </source>
</evidence>
<evidence type="ECO:0000259" key="4">
    <source>
        <dbReference type="Pfam" id="PF00586"/>
    </source>
</evidence>
<dbReference type="InterPro" id="IPR036921">
    <property type="entry name" value="PurM-like_N_sf"/>
</dbReference>